<protein>
    <submittedName>
        <fullName evidence="2">Uncharacterized protein</fullName>
    </submittedName>
</protein>
<keyword evidence="1" id="KW-0472">Membrane</keyword>
<evidence type="ECO:0000313" key="2">
    <source>
        <dbReference type="EMBL" id="GCA62045.1"/>
    </source>
</evidence>
<sequence length="120" mass="13314">MPGNPIPPPPEATNRLIWPPVAVPQMGPMALCFEGPYVNLPIAVILVVTGSFLRLFRMSEEPLTTWVGFMDSLLPDTRSHILSTLKTRPDPHHADFQYAVGQIRLKRRDGSKVVSLTQLG</sequence>
<keyword evidence="1" id="KW-0812">Transmembrane</keyword>
<name>A0A391NJ45_9EUKA</name>
<comment type="caution">
    <text evidence="2">The sequence shown here is derived from an EMBL/GenBank/DDBJ whole genome shotgun (WGS) entry which is preliminary data.</text>
</comment>
<proteinExistence type="predicted"/>
<accession>A0A391NJ45</accession>
<dbReference type="AlphaFoldDB" id="A0A391NJ45"/>
<dbReference type="EMBL" id="BDIP01000102">
    <property type="protein sequence ID" value="GCA62045.1"/>
    <property type="molecule type" value="Genomic_DNA"/>
</dbReference>
<organism evidence="2 3">
    <name type="scientific">Kipferlia bialata</name>
    <dbReference type="NCBI Taxonomy" id="797122"/>
    <lineage>
        <taxon>Eukaryota</taxon>
        <taxon>Metamonada</taxon>
        <taxon>Carpediemonas-like organisms</taxon>
        <taxon>Kipferlia</taxon>
    </lineage>
</organism>
<feature type="transmembrane region" description="Helical" evidence="1">
    <location>
        <begin position="37"/>
        <end position="56"/>
    </location>
</feature>
<dbReference type="Proteomes" id="UP000265618">
    <property type="component" value="Unassembled WGS sequence"/>
</dbReference>
<keyword evidence="1" id="KW-1133">Transmembrane helix</keyword>
<evidence type="ECO:0000313" key="3">
    <source>
        <dbReference type="Proteomes" id="UP000265618"/>
    </source>
</evidence>
<keyword evidence="3" id="KW-1185">Reference proteome</keyword>
<reference evidence="2 3" key="1">
    <citation type="journal article" date="2018" name="PLoS ONE">
        <title>The draft genome of Kipferlia bialata reveals reductive genome evolution in fornicate parasites.</title>
        <authorList>
            <person name="Tanifuji G."/>
            <person name="Takabayashi S."/>
            <person name="Kume K."/>
            <person name="Takagi M."/>
            <person name="Nakayama T."/>
            <person name="Kamikawa R."/>
            <person name="Inagaki Y."/>
            <person name="Hashimoto T."/>
        </authorList>
    </citation>
    <scope>NUCLEOTIDE SEQUENCE [LARGE SCALE GENOMIC DNA]</scope>
    <source>
        <strain evidence="2">NY0173</strain>
    </source>
</reference>
<gene>
    <name evidence="2" type="ORF">KIPB_000823</name>
</gene>
<evidence type="ECO:0000256" key="1">
    <source>
        <dbReference type="SAM" id="Phobius"/>
    </source>
</evidence>